<dbReference type="EMBL" id="AP024686">
    <property type="protein sequence ID" value="BCX31517.1"/>
    <property type="molecule type" value="Genomic_DNA"/>
</dbReference>
<evidence type="ECO:0000313" key="2">
    <source>
        <dbReference type="EMBL" id="BCX31517.1"/>
    </source>
</evidence>
<keyword evidence="1" id="KW-1133">Transmembrane helix</keyword>
<evidence type="ECO:0000313" key="3">
    <source>
        <dbReference type="Proteomes" id="UP000825100"/>
    </source>
</evidence>
<dbReference type="RefSeq" id="WP_089535201.1">
    <property type="nucleotide sequence ID" value="NZ_AP024686.1"/>
</dbReference>
<geneLocation type="plasmid" evidence="2 3">
    <name>WDN19_con2</name>
</geneLocation>
<reference evidence="2 3" key="1">
    <citation type="submission" date="2021-05" db="EMBL/GenBank/DDBJ databases">
        <title>Complete Genome Sequence of Latilactobacillus sp. Strain WDN19, a High D-Aspartate-producing Lactic Acid Bacterium Isolated from a Japanese Pickle.</title>
        <authorList>
            <person name="Kajitani K."/>
            <person name="Takahashi S."/>
        </authorList>
    </citation>
    <scope>NUCLEOTIDE SEQUENCE [LARGE SCALE GENOMIC DNA]</scope>
    <source>
        <strain evidence="2 3">WDN19</strain>
        <plasmid evidence="2 3">WDN19_con2</plasmid>
    </source>
</reference>
<keyword evidence="3" id="KW-1185">Reference proteome</keyword>
<accession>A0ABM7QWQ1</accession>
<feature type="transmembrane region" description="Helical" evidence="1">
    <location>
        <begin position="12"/>
        <end position="35"/>
    </location>
</feature>
<organism evidence="2 3">
    <name type="scientific">Latilactobacillus curvatus</name>
    <name type="common">Lactobacillus curvatus</name>
    <dbReference type="NCBI Taxonomy" id="28038"/>
    <lineage>
        <taxon>Bacteria</taxon>
        <taxon>Bacillati</taxon>
        <taxon>Bacillota</taxon>
        <taxon>Bacilli</taxon>
        <taxon>Lactobacillales</taxon>
        <taxon>Lactobacillaceae</taxon>
        <taxon>Latilactobacillus</taxon>
    </lineage>
</organism>
<feature type="transmembrane region" description="Helical" evidence="1">
    <location>
        <begin position="41"/>
        <end position="64"/>
    </location>
</feature>
<sequence>MIWFLLSPAGAILGVIVGGILGIIMGIIPLLLSLIPLFFQAIFWLARTAVQIVFYGLICGYLILEWIAKKIRKAIYSDEYEELHF</sequence>
<keyword evidence="1" id="KW-0812">Transmembrane</keyword>
<evidence type="ECO:0000256" key="1">
    <source>
        <dbReference type="SAM" id="Phobius"/>
    </source>
</evidence>
<protein>
    <submittedName>
        <fullName evidence="2">Uncharacterized protein</fullName>
    </submittedName>
</protein>
<gene>
    <name evidence="2" type="ORF">LTWDN19_20840</name>
</gene>
<proteinExistence type="predicted"/>
<keyword evidence="1" id="KW-0472">Membrane</keyword>
<dbReference type="Proteomes" id="UP000825100">
    <property type="component" value="Plasmid WDN19_con2"/>
</dbReference>
<name>A0ABM7QWQ1_LATCU</name>
<keyword evidence="2" id="KW-0614">Plasmid</keyword>